<protein>
    <submittedName>
        <fullName evidence="1">Uncharacterized protein</fullName>
    </submittedName>
</protein>
<reference evidence="1 2" key="1">
    <citation type="submission" date="2019-09" db="EMBL/GenBank/DDBJ databases">
        <title>A chromosome-level genome assembly of the Chinese tupelo Nyssa sinensis.</title>
        <authorList>
            <person name="Yang X."/>
            <person name="Kang M."/>
            <person name="Yang Y."/>
            <person name="Xiong H."/>
            <person name="Wang M."/>
            <person name="Zhang Z."/>
            <person name="Wang Z."/>
            <person name="Wu H."/>
            <person name="Ma T."/>
            <person name="Liu J."/>
            <person name="Xi Z."/>
        </authorList>
    </citation>
    <scope>NUCLEOTIDE SEQUENCE [LARGE SCALE GENOMIC DNA]</scope>
    <source>
        <strain evidence="1">J267</strain>
        <tissue evidence="1">Leaf</tissue>
    </source>
</reference>
<dbReference type="Proteomes" id="UP000325577">
    <property type="component" value="Linkage Group LG18"/>
</dbReference>
<sequence>MVLKVGPSRFVFLPLTSFTYQGGGKSGEATIGCGDGHAFGGGVSISGGWKKMFWEIAMQVEETKMLVGAAMPKVVTIVEVMMVEVKSWKVENVVVKG</sequence>
<evidence type="ECO:0000313" key="2">
    <source>
        <dbReference type="Proteomes" id="UP000325577"/>
    </source>
</evidence>
<gene>
    <name evidence="1" type="ORF">F0562_032044</name>
</gene>
<name>A0A5J5AYH9_9ASTE</name>
<evidence type="ECO:0000313" key="1">
    <source>
        <dbReference type="EMBL" id="KAA8534527.1"/>
    </source>
</evidence>
<dbReference type="AlphaFoldDB" id="A0A5J5AYH9"/>
<organism evidence="1 2">
    <name type="scientific">Nyssa sinensis</name>
    <dbReference type="NCBI Taxonomy" id="561372"/>
    <lineage>
        <taxon>Eukaryota</taxon>
        <taxon>Viridiplantae</taxon>
        <taxon>Streptophyta</taxon>
        <taxon>Embryophyta</taxon>
        <taxon>Tracheophyta</taxon>
        <taxon>Spermatophyta</taxon>
        <taxon>Magnoliopsida</taxon>
        <taxon>eudicotyledons</taxon>
        <taxon>Gunneridae</taxon>
        <taxon>Pentapetalae</taxon>
        <taxon>asterids</taxon>
        <taxon>Cornales</taxon>
        <taxon>Nyssaceae</taxon>
        <taxon>Nyssa</taxon>
    </lineage>
</organism>
<dbReference type="EMBL" id="CM018041">
    <property type="protein sequence ID" value="KAA8534527.1"/>
    <property type="molecule type" value="Genomic_DNA"/>
</dbReference>
<keyword evidence="2" id="KW-1185">Reference proteome</keyword>
<accession>A0A5J5AYH9</accession>
<proteinExistence type="predicted"/>